<evidence type="ECO:0000313" key="3">
    <source>
        <dbReference type="Proteomes" id="UP001549257"/>
    </source>
</evidence>
<dbReference type="PANTHER" id="PTHR36151">
    <property type="entry name" value="BLR2777 PROTEIN"/>
    <property type="match status" value="1"/>
</dbReference>
<name>A0ABV2QNU9_9MICO</name>
<dbReference type="Proteomes" id="UP001549257">
    <property type="component" value="Unassembled WGS sequence"/>
</dbReference>
<comment type="caution">
    <text evidence="2">The sequence shown here is derived from an EMBL/GenBank/DDBJ whole genome shotgun (WGS) entry which is preliminary data.</text>
</comment>
<organism evidence="2 3">
    <name type="scientific">Conyzicola nivalis</name>
    <dbReference type="NCBI Taxonomy" id="1477021"/>
    <lineage>
        <taxon>Bacteria</taxon>
        <taxon>Bacillati</taxon>
        <taxon>Actinomycetota</taxon>
        <taxon>Actinomycetes</taxon>
        <taxon>Micrococcales</taxon>
        <taxon>Microbacteriaceae</taxon>
        <taxon>Conyzicola</taxon>
    </lineage>
</organism>
<gene>
    <name evidence="2" type="ORF">ABIE21_002231</name>
</gene>
<proteinExistence type="predicted"/>
<sequence>MTLRLRDISNEAILLAGGARAILLQVAMPAVGRGVADHSDFTADPVRRLRNTLTYLYVLVYGTPQEVERITGYVDRAHAPVHSDEGSPAYDAFDPHQQLWVAATLYDSALTVYGAVFGEPGADDAESLYRQYAVIGTALQMPAELWPADRAAFARYWRQSHARLRVDESARRICRDLLYPGTGPLWLRAAMPAMRFLTAGFLDADLRSSFGLPWDPRRERRFERTLRLLRLVYPRLPGWARHWPARHYLTTFRSASPRR</sequence>
<dbReference type="PANTHER" id="PTHR36151:SF3">
    <property type="entry name" value="ER-BOUND OXYGENASE MPAB_MPAB'_RUBBER OXYGENASE CATALYTIC DOMAIN-CONTAINING PROTEIN"/>
    <property type="match status" value="1"/>
</dbReference>
<keyword evidence="3" id="KW-1185">Reference proteome</keyword>
<feature type="domain" description="ER-bound oxygenase mpaB/mpaB'/Rubber oxygenase catalytic" evidence="1">
    <location>
        <begin position="8"/>
        <end position="230"/>
    </location>
</feature>
<evidence type="ECO:0000259" key="1">
    <source>
        <dbReference type="Pfam" id="PF09995"/>
    </source>
</evidence>
<dbReference type="EMBL" id="JBEPSJ010000002">
    <property type="protein sequence ID" value="MET4582721.1"/>
    <property type="molecule type" value="Genomic_DNA"/>
</dbReference>
<evidence type="ECO:0000313" key="2">
    <source>
        <dbReference type="EMBL" id="MET4582721.1"/>
    </source>
</evidence>
<dbReference type="RefSeq" id="WP_354024894.1">
    <property type="nucleotide sequence ID" value="NZ_JBEPSJ010000002.1"/>
</dbReference>
<protein>
    <submittedName>
        <fullName evidence="2">Uncharacterized protein (DUF2236 family)</fullName>
    </submittedName>
</protein>
<dbReference type="Pfam" id="PF09995">
    <property type="entry name" value="MPAB_Lcp_cat"/>
    <property type="match status" value="1"/>
</dbReference>
<dbReference type="InterPro" id="IPR018713">
    <property type="entry name" value="MPAB/Lcp_cat_dom"/>
</dbReference>
<reference evidence="2 3" key="1">
    <citation type="submission" date="2024-06" db="EMBL/GenBank/DDBJ databases">
        <title>Sorghum-associated microbial communities from plants grown in Nebraska, USA.</title>
        <authorList>
            <person name="Schachtman D."/>
        </authorList>
    </citation>
    <scope>NUCLEOTIDE SEQUENCE [LARGE SCALE GENOMIC DNA]</scope>
    <source>
        <strain evidence="2 3">2857</strain>
    </source>
</reference>
<accession>A0ABV2QNU9</accession>